<dbReference type="Proteomes" id="UP001472677">
    <property type="component" value="Unassembled WGS sequence"/>
</dbReference>
<accession>A0ABR1ZHY3</accession>
<gene>
    <name evidence="1" type="ORF">V6N12_032609</name>
</gene>
<comment type="caution">
    <text evidence="1">The sequence shown here is derived from an EMBL/GenBank/DDBJ whole genome shotgun (WGS) entry which is preliminary data.</text>
</comment>
<evidence type="ECO:0000313" key="1">
    <source>
        <dbReference type="EMBL" id="KAK8480080.1"/>
    </source>
</evidence>
<proteinExistence type="predicted"/>
<protein>
    <submittedName>
        <fullName evidence="1">Uncharacterized protein</fullName>
    </submittedName>
</protein>
<dbReference type="EMBL" id="JBBPBM010002134">
    <property type="protein sequence ID" value="KAK8480080.1"/>
    <property type="molecule type" value="Genomic_DNA"/>
</dbReference>
<organism evidence="1 2">
    <name type="scientific">Hibiscus sabdariffa</name>
    <name type="common">roselle</name>
    <dbReference type="NCBI Taxonomy" id="183260"/>
    <lineage>
        <taxon>Eukaryota</taxon>
        <taxon>Viridiplantae</taxon>
        <taxon>Streptophyta</taxon>
        <taxon>Embryophyta</taxon>
        <taxon>Tracheophyta</taxon>
        <taxon>Spermatophyta</taxon>
        <taxon>Magnoliopsida</taxon>
        <taxon>eudicotyledons</taxon>
        <taxon>Gunneridae</taxon>
        <taxon>Pentapetalae</taxon>
        <taxon>rosids</taxon>
        <taxon>malvids</taxon>
        <taxon>Malvales</taxon>
        <taxon>Malvaceae</taxon>
        <taxon>Malvoideae</taxon>
        <taxon>Hibiscus</taxon>
    </lineage>
</organism>
<name>A0ABR1ZHY3_9ROSI</name>
<evidence type="ECO:0000313" key="2">
    <source>
        <dbReference type="Proteomes" id="UP001472677"/>
    </source>
</evidence>
<reference evidence="1 2" key="1">
    <citation type="journal article" date="2024" name="G3 (Bethesda)">
        <title>Genome assembly of Hibiscus sabdariffa L. provides insights into metabolisms of medicinal natural products.</title>
        <authorList>
            <person name="Kim T."/>
        </authorList>
    </citation>
    <scope>NUCLEOTIDE SEQUENCE [LARGE SCALE GENOMIC DNA]</scope>
    <source>
        <strain evidence="1">TK-2024</strain>
        <tissue evidence="1">Old leaves</tissue>
    </source>
</reference>
<keyword evidence="2" id="KW-1185">Reference proteome</keyword>
<sequence length="91" mass="9636">MQDARSSWKRRAFTAIKVAESSLPPVDGEVLHGRKGRAESHGAAGYLSVMRSCMVGTTSGGQSHVKVALSSRPPVIGEVLHGRDASSAQFM</sequence>